<proteinExistence type="predicted"/>
<keyword evidence="2" id="KW-1185">Reference proteome</keyword>
<dbReference type="EMBL" id="CP002051">
    <property type="protein sequence ID" value="ADI31163.1"/>
    <property type="molecule type" value="Genomic_DNA"/>
</dbReference>
<reference evidence="1 2" key="2">
    <citation type="journal article" date="2011" name="Stand. Genomic Sci.">
        <title>Complete genome sequence of Staphylothermus hellenicus P8.</title>
        <authorList>
            <person name="Anderson I."/>
            <person name="Wirth R."/>
            <person name="Lucas S."/>
            <person name="Copeland A."/>
            <person name="Lapidus A."/>
            <person name="Cheng J.F."/>
            <person name="Goodwin L."/>
            <person name="Pitluck S."/>
            <person name="Davenport K."/>
            <person name="Detter J.C."/>
            <person name="Han C."/>
            <person name="Tapia R."/>
            <person name="Land M."/>
            <person name="Hauser L."/>
            <person name="Pati A."/>
            <person name="Mikhailova N."/>
            <person name="Woyke T."/>
            <person name="Klenk H.P."/>
            <person name="Kyrpides N."/>
            <person name="Ivanova N."/>
        </authorList>
    </citation>
    <scope>NUCLEOTIDE SEQUENCE [LARGE SCALE GENOMIC DNA]</scope>
    <source>
        <strain evidence="2">DSM 12710 / JCM 10830 / BK20S6-10-b1 / P8</strain>
    </source>
</reference>
<dbReference type="OrthoDB" id="379422at2157"/>
<dbReference type="RefSeq" id="WP_013142361.1">
    <property type="nucleotide sequence ID" value="NC_014205.1"/>
</dbReference>
<dbReference type="InterPro" id="IPR016155">
    <property type="entry name" value="Mopterin_synth/thiamin_S_b"/>
</dbReference>
<reference evidence="2" key="1">
    <citation type="submission" date="2010-05" db="EMBL/GenBank/DDBJ databases">
        <title>Complete sequence of Staphylothermus hellenicus DSM 12710.</title>
        <authorList>
            <consortium name="US DOE Joint Genome Institute"/>
            <person name="Lucas S."/>
            <person name="Copeland A."/>
            <person name="Lapidus A."/>
            <person name="Cheng J.-F."/>
            <person name="Bruce D."/>
            <person name="Goodwin L."/>
            <person name="Pitluck S."/>
            <person name="Davenport K."/>
            <person name="Detter J.C."/>
            <person name="Han C."/>
            <person name="Tapia R."/>
            <person name="Larimer F."/>
            <person name="Land M."/>
            <person name="Hauser L."/>
            <person name="Kyrpides N."/>
            <person name="Mikhailova N."/>
            <person name="Anderson I.J."/>
            <person name="Woyke T."/>
        </authorList>
    </citation>
    <scope>NUCLEOTIDE SEQUENCE [LARGE SCALE GENOMIC DNA]</scope>
    <source>
        <strain evidence="2">DSM 12710 / JCM 10830 / BK20S6-10-b1 / P8</strain>
    </source>
</reference>
<evidence type="ECO:0008006" key="3">
    <source>
        <dbReference type="Google" id="ProtNLM"/>
    </source>
</evidence>
<dbReference type="HOGENOM" id="CLU_2730580_0_0_2"/>
<name>D7DAG6_STAHD</name>
<dbReference type="Proteomes" id="UP000002573">
    <property type="component" value="Chromosome"/>
</dbReference>
<evidence type="ECO:0000313" key="2">
    <source>
        <dbReference type="Proteomes" id="UP000002573"/>
    </source>
</evidence>
<protein>
    <recommendedName>
        <fullName evidence="3">ThiamineS protein</fullName>
    </recommendedName>
</protein>
<dbReference type="eggNOG" id="arCOG11218">
    <property type="taxonomic scope" value="Archaea"/>
</dbReference>
<dbReference type="SUPFAM" id="SSF54285">
    <property type="entry name" value="MoaD/ThiS"/>
    <property type="match status" value="1"/>
</dbReference>
<evidence type="ECO:0000313" key="1">
    <source>
        <dbReference type="EMBL" id="ADI31163.1"/>
    </source>
</evidence>
<dbReference type="KEGG" id="shc:Shell_0011"/>
<organism evidence="1 2">
    <name type="scientific">Staphylothermus hellenicus (strain DSM 12710 / JCM 10830 / BK20S6-10-b1 / P8)</name>
    <dbReference type="NCBI Taxonomy" id="591019"/>
    <lineage>
        <taxon>Archaea</taxon>
        <taxon>Thermoproteota</taxon>
        <taxon>Thermoprotei</taxon>
        <taxon>Desulfurococcales</taxon>
        <taxon>Desulfurococcaceae</taxon>
        <taxon>Staphylothermus</taxon>
    </lineage>
</organism>
<sequence length="71" mass="8028">MIKVMILPDRKTLIVDKKSIKAKKLLDLLGIDDPDSVALVINDRVIDLDREGENMIKERDKVLMIRQAIGG</sequence>
<dbReference type="AlphaFoldDB" id="D7DAG6"/>
<dbReference type="GeneID" id="9233300"/>
<dbReference type="STRING" id="591019.Shell_0011"/>
<accession>D7DAG6</accession>
<gene>
    <name evidence="1" type="ordered locus">Shell_0011</name>
</gene>